<keyword evidence="4" id="KW-1185">Reference proteome</keyword>
<dbReference type="Gene3D" id="3.40.50.720">
    <property type="entry name" value="NAD(P)-binding Rossmann-like Domain"/>
    <property type="match status" value="1"/>
</dbReference>
<name>A0A562ZK40_9BURK</name>
<evidence type="ECO:0000256" key="2">
    <source>
        <dbReference type="ARBA" id="ARBA00023002"/>
    </source>
</evidence>
<sequence>MSHSLTTPTSRAAPQGASLSMFPSLKGRAVFVTGGGSGIGAAIVAAFAEQGARVAFIDVAREASEALAGRLADAGHERPWWRICDVRDVAALQSAIADAANALGDFSVLVNNVASDDRHTLESVTAEYYDERMAINERPAFFAIQSVVPGMRRLGAGSVVNLGSTGWQGKGAGYPCYAIAKSSVNGLTRGLAKTLGQDRIRINTVSPGWVMTERQIKLWLDAQGEEELKRNQCLPDRLMPHDIARMVLFLASDDAAMCTAQEFKVDAGWV</sequence>
<dbReference type="EMBL" id="VOBQ01000018">
    <property type="protein sequence ID" value="TWO68678.1"/>
    <property type="molecule type" value="Genomic_DNA"/>
</dbReference>
<dbReference type="PANTHER" id="PTHR43639:SF1">
    <property type="entry name" value="SHORT-CHAIN DEHYDROGENASE_REDUCTASE FAMILY PROTEIN"/>
    <property type="match status" value="1"/>
</dbReference>
<dbReference type="PROSITE" id="PS00061">
    <property type="entry name" value="ADH_SHORT"/>
    <property type="match status" value="1"/>
</dbReference>
<comment type="caution">
    <text evidence="3">The sequence shown here is derived from an EMBL/GenBank/DDBJ whole genome shotgun (WGS) entry which is preliminary data.</text>
</comment>
<proteinExistence type="inferred from homology"/>
<comment type="similarity">
    <text evidence="1">Belongs to the short-chain dehydrogenases/reductases (SDR) family.</text>
</comment>
<accession>A0A562ZK40</accession>
<dbReference type="InterPro" id="IPR020904">
    <property type="entry name" value="Sc_DH/Rdtase_CS"/>
</dbReference>
<dbReference type="FunFam" id="3.40.50.720:FF:000084">
    <property type="entry name" value="Short-chain dehydrogenase reductase"/>
    <property type="match status" value="1"/>
</dbReference>
<dbReference type="InterPro" id="IPR036291">
    <property type="entry name" value="NAD(P)-bd_dom_sf"/>
</dbReference>
<dbReference type="InterPro" id="IPR002347">
    <property type="entry name" value="SDR_fam"/>
</dbReference>
<dbReference type="PRINTS" id="PR00081">
    <property type="entry name" value="GDHRDH"/>
</dbReference>
<protein>
    <submittedName>
        <fullName evidence="3">SDR family oxidoreductase</fullName>
    </submittedName>
</protein>
<dbReference type="RefSeq" id="WP_145895224.1">
    <property type="nucleotide sequence ID" value="NZ_VOBQ01000018.1"/>
</dbReference>
<dbReference type="Proteomes" id="UP000318199">
    <property type="component" value="Unassembled WGS sequence"/>
</dbReference>
<dbReference type="CDD" id="cd05233">
    <property type="entry name" value="SDR_c"/>
    <property type="match status" value="1"/>
</dbReference>
<dbReference type="OrthoDB" id="9789398at2"/>
<organism evidence="3 4">
    <name type="scientific">Caenimonas sedimenti</name>
    <dbReference type="NCBI Taxonomy" id="2596921"/>
    <lineage>
        <taxon>Bacteria</taxon>
        <taxon>Pseudomonadati</taxon>
        <taxon>Pseudomonadota</taxon>
        <taxon>Betaproteobacteria</taxon>
        <taxon>Burkholderiales</taxon>
        <taxon>Comamonadaceae</taxon>
        <taxon>Caenimonas</taxon>
    </lineage>
</organism>
<dbReference type="GO" id="GO:0016491">
    <property type="term" value="F:oxidoreductase activity"/>
    <property type="evidence" value="ECO:0007669"/>
    <property type="project" value="UniProtKB-KW"/>
</dbReference>
<evidence type="ECO:0000313" key="3">
    <source>
        <dbReference type="EMBL" id="TWO68678.1"/>
    </source>
</evidence>
<dbReference type="PANTHER" id="PTHR43639">
    <property type="entry name" value="OXIDOREDUCTASE, SHORT-CHAIN DEHYDROGENASE/REDUCTASE FAMILY (AFU_ORTHOLOGUE AFUA_5G02870)"/>
    <property type="match status" value="1"/>
</dbReference>
<evidence type="ECO:0000256" key="1">
    <source>
        <dbReference type="ARBA" id="ARBA00006484"/>
    </source>
</evidence>
<gene>
    <name evidence="3" type="ORF">FN976_22000</name>
</gene>
<dbReference type="AlphaFoldDB" id="A0A562ZK40"/>
<keyword evidence="2" id="KW-0560">Oxidoreductase</keyword>
<dbReference type="SUPFAM" id="SSF51735">
    <property type="entry name" value="NAD(P)-binding Rossmann-fold domains"/>
    <property type="match status" value="1"/>
</dbReference>
<dbReference type="PRINTS" id="PR00080">
    <property type="entry name" value="SDRFAMILY"/>
</dbReference>
<reference evidence="3 4" key="1">
    <citation type="submission" date="2019-07" db="EMBL/GenBank/DDBJ databases">
        <title>Caenimonas sedimenti sp. nov., isolated from activated sludge.</title>
        <authorList>
            <person name="Xu J."/>
        </authorList>
    </citation>
    <scope>NUCLEOTIDE SEQUENCE [LARGE SCALE GENOMIC DNA]</scope>
    <source>
        <strain evidence="3 4">HX-9-20</strain>
    </source>
</reference>
<dbReference type="Pfam" id="PF13561">
    <property type="entry name" value="adh_short_C2"/>
    <property type="match status" value="1"/>
</dbReference>
<evidence type="ECO:0000313" key="4">
    <source>
        <dbReference type="Proteomes" id="UP000318199"/>
    </source>
</evidence>